<evidence type="ECO:0000313" key="3">
    <source>
        <dbReference type="Proteomes" id="UP001529369"/>
    </source>
</evidence>
<reference evidence="3" key="1">
    <citation type="journal article" date="2019" name="Int. J. Syst. Evol. Microbiol.">
        <title>The Global Catalogue of Microorganisms (GCM) 10K type strain sequencing project: providing services to taxonomists for standard genome sequencing and annotation.</title>
        <authorList>
            <consortium name="The Broad Institute Genomics Platform"/>
            <consortium name="The Broad Institute Genome Sequencing Center for Infectious Disease"/>
            <person name="Wu L."/>
            <person name="Ma J."/>
        </authorList>
    </citation>
    <scope>NUCLEOTIDE SEQUENCE [LARGE SCALE GENOMIC DNA]</scope>
    <source>
        <strain evidence="3">CECT 7131</strain>
    </source>
</reference>
<dbReference type="Proteomes" id="UP001529369">
    <property type="component" value="Unassembled WGS sequence"/>
</dbReference>
<protein>
    <submittedName>
        <fullName evidence="2">Uncharacterized protein</fullName>
    </submittedName>
</protein>
<keyword evidence="3" id="KW-1185">Reference proteome</keyword>
<feature type="transmembrane region" description="Helical" evidence="1">
    <location>
        <begin position="128"/>
        <end position="152"/>
    </location>
</feature>
<keyword evidence="1" id="KW-0472">Membrane</keyword>
<evidence type="ECO:0000313" key="2">
    <source>
        <dbReference type="EMBL" id="MDN3564869.1"/>
    </source>
</evidence>
<dbReference type="RefSeq" id="WP_290316680.1">
    <property type="nucleotide sequence ID" value="NZ_JAUFPN010000121.1"/>
</dbReference>
<organism evidence="2 3">
    <name type="scientific">Paeniroseomonas aquatica</name>
    <dbReference type="NCBI Taxonomy" id="373043"/>
    <lineage>
        <taxon>Bacteria</taxon>
        <taxon>Pseudomonadati</taxon>
        <taxon>Pseudomonadota</taxon>
        <taxon>Alphaproteobacteria</taxon>
        <taxon>Acetobacterales</taxon>
        <taxon>Acetobacteraceae</taxon>
        <taxon>Paeniroseomonas</taxon>
    </lineage>
</organism>
<name>A0ABT8A5L2_9PROT</name>
<dbReference type="EMBL" id="JAUFPN010000121">
    <property type="protein sequence ID" value="MDN3564869.1"/>
    <property type="molecule type" value="Genomic_DNA"/>
</dbReference>
<proteinExistence type="predicted"/>
<evidence type="ECO:0000256" key="1">
    <source>
        <dbReference type="SAM" id="Phobius"/>
    </source>
</evidence>
<accession>A0ABT8A5L2</accession>
<gene>
    <name evidence="2" type="ORF">QWZ14_10890</name>
</gene>
<keyword evidence="1" id="KW-1133">Transmembrane helix</keyword>
<sequence>MSDDGRSQRGSLRWIGRKGLDVATAFPRGVWMAANPEGIRSEAANIQRLWGIRRAPRPAGRSIIAGPNGSFDIPLTAEIAGVTSAQVERLLALRLRRTATTFWACVVVGAAGFLSWVAAAILSPPDFAGIWSGMMTLILTLALGGKSLEAALQNWQVRARRFGSIGEFLRTADTVLPSRRANSSAG</sequence>
<feature type="transmembrane region" description="Helical" evidence="1">
    <location>
        <begin position="101"/>
        <end position="122"/>
    </location>
</feature>
<keyword evidence="1" id="KW-0812">Transmembrane</keyword>
<comment type="caution">
    <text evidence="2">The sequence shown here is derived from an EMBL/GenBank/DDBJ whole genome shotgun (WGS) entry which is preliminary data.</text>
</comment>